<evidence type="ECO:0000256" key="17">
    <source>
        <dbReference type="ARBA" id="ARBA00023230"/>
    </source>
</evidence>
<dbReference type="Proteomes" id="UP000009046">
    <property type="component" value="Unassembled WGS sequence"/>
</dbReference>
<dbReference type="InterPro" id="IPR011047">
    <property type="entry name" value="Quinoprotein_ADH-like_sf"/>
</dbReference>
<dbReference type="InParanoid" id="E0V8Z7"/>
<dbReference type="InterPro" id="IPR018391">
    <property type="entry name" value="PQQ_b-propeller_rpt"/>
</dbReference>
<evidence type="ECO:0000313" key="24">
    <source>
        <dbReference type="EnsemblMetazoa" id="PHUM002650-PA"/>
    </source>
</evidence>
<dbReference type="FunCoup" id="E0V8Z7">
    <property type="interactions" value="980"/>
</dbReference>
<reference evidence="23" key="1">
    <citation type="submission" date="2007-04" db="EMBL/GenBank/DDBJ databases">
        <title>Annotation of Pediculus humanus corporis strain USDA.</title>
        <authorList>
            <person name="Kirkness E."/>
            <person name="Hannick L."/>
            <person name="Hass B."/>
            <person name="Bruggner R."/>
            <person name="Lawson D."/>
            <person name="Bidwell S."/>
            <person name="Joardar V."/>
            <person name="Caler E."/>
            <person name="Walenz B."/>
            <person name="Inman J."/>
            <person name="Schobel S."/>
            <person name="Galinsky K."/>
            <person name="Amedeo P."/>
            <person name="Strausberg R."/>
        </authorList>
    </citation>
    <scope>NUCLEOTIDE SEQUENCE</scope>
    <source>
        <strain evidence="23">USDA</strain>
    </source>
</reference>
<dbReference type="GO" id="GO:0005524">
    <property type="term" value="F:ATP binding"/>
    <property type="evidence" value="ECO:0007669"/>
    <property type="project" value="UniProtKB-UniRule"/>
</dbReference>
<dbReference type="PROSITE" id="PS50011">
    <property type="entry name" value="PROTEIN_KINASE_DOM"/>
    <property type="match status" value="1"/>
</dbReference>
<evidence type="ECO:0000256" key="3">
    <source>
        <dbReference type="ARBA" id="ARBA00022527"/>
    </source>
</evidence>
<dbReference type="Gene3D" id="1.10.510.10">
    <property type="entry name" value="Transferase(Phosphotransferase) domain 1"/>
    <property type="match status" value="1"/>
</dbReference>
<dbReference type="InterPro" id="IPR015943">
    <property type="entry name" value="WD40/YVTN_repeat-like_dom_sf"/>
</dbReference>
<dbReference type="Pfam" id="PF00069">
    <property type="entry name" value="Pkinase"/>
    <property type="match status" value="2"/>
</dbReference>
<dbReference type="SUPFAM" id="SSF50998">
    <property type="entry name" value="Quinoprotein alcohol dehydrogenase-like"/>
    <property type="match status" value="1"/>
</dbReference>
<keyword evidence="17" id="KW-0834">Unfolded protein response</keyword>
<reference evidence="24" key="3">
    <citation type="submission" date="2020-05" db="UniProtKB">
        <authorList>
            <consortium name="EnsemblMetazoa"/>
        </authorList>
    </citation>
    <scope>IDENTIFICATION</scope>
    <source>
        <strain evidence="24">USDA</strain>
    </source>
</reference>
<evidence type="ECO:0000256" key="13">
    <source>
        <dbReference type="ARBA" id="ARBA00022989"/>
    </source>
</evidence>
<keyword evidence="7 21" id="KW-0732">Signal</keyword>
<dbReference type="GO" id="GO:0005634">
    <property type="term" value="C:nucleus"/>
    <property type="evidence" value="ECO:0007669"/>
    <property type="project" value="TreeGrafter"/>
</dbReference>
<evidence type="ECO:0000256" key="6">
    <source>
        <dbReference type="ARBA" id="ARBA00022692"/>
    </source>
</evidence>
<dbReference type="InterPro" id="IPR000719">
    <property type="entry name" value="Prot_kinase_dom"/>
</dbReference>
<proteinExistence type="predicted"/>
<evidence type="ECO:0000256" key="21">
    <source>
        <dbReference type="SAM" id="SignalP"/>
    </source>
</evidence>
<evidence type="ECO:0000256" key="12">
    <source>
        <dbReference type="ARBA" id="ARBA00022845"/>
    </source>
</evidence>
<keyword evidence="10" id="KW-0256">Endoplasmic reticulum</keyword>
<evidence type="ECO:0000256" key="14">
    <source>
        <dbReference type="ARBA" id="ARBA00023016"/>
    </source>
</evidence>
<feature type="chain" id="PRO_5011412298" description="non-specific serine/threonine protein kinase" evidence="21">
    <location>
        <begin position="26"/>
        <end position="926"/>
    </location>
</feature>
<dbReference type="KEGG" id="phu:Phum_PHUM002650"/>
<dbReference type="Gene3D" id="2.130.10.10">
    <property type="entry name" value="YVTN repeat-like/Quinoprotein amine dehydrogenase"/>
    <property type="match status" value="1"/>
</dbReference>
<evidence type="ECO:0000256" key="8">
    <source>
        <dbReference type="ARBA" id="ARBA00022741"/>
    </source>
</evidence>
<keyword evidence="6" id="KW-0812">Transmembrane</keyword>
<protein>
    <recommendedName>
        <fullName evidence="2">non-specific serine/threonine protein kinase</fullName>
        <ecNumber evidence="2">2.7.11.1</ecNumber>
    </recommendedName>
    <alternativeName>
        <fullName evidence="18">PRKR-like endoplasmic reticulum kinase</fullName>
    </alternativeName>
</protein>
<keyword evidence="11 19" id="KW-0067">ATP-binding</keyword>
<keyword evidence="5 23" id="KW-0808">Transferase</keyword>
<evidence type="ECO:0000256" key="10">
    <source>
        <dbReference type="ARBA" id="ARBA00022824"/>
    </source>
</evidence>
<keyword evidence="13" id="KW-1133">Transmembrane helix</keyword>
<dbReference type="GeneID" id="8233331"/>
<dbReference type="InterPro" id="IPR050339">
    <property type="entry name" value="CC_SR_Kinase"/>
</dbReference>
<dbReference type="GO" id="GO:0006986">
    <property type="term" value="P:response to unfolded protein"/>
    <property type="evidence" value="ECO:0007669"/>
    <property type="project" value="UniProtKB-KW"/>
</dbReference>
<keyword evidence="14" id="KW-0346">Stress response</keyword>
<evidence type="ECO:0000313" key="23">
    <source>
        <dbReference type="EMBL" id="EEB09853.1"/>
    </source>
</evidence>
<evidence type="ECO:0000313" key="25">
    <source>
        <dbReference type="Proteomes" id="UP000009046"/>
    </source>
</evidence>
<dbReference type="AlphaFoldDB" id="E0V8Z7"/>
<dbReference type="CTD" id="8233331"/>
<dbReference type="EnsemblMetazoa" id="PHUM002650-RA">
    <property type="protein sequence ID" value="PHUM002650-PA"/>
    <property type="gene ID" value="PHUM002650"/>
</dbReference>
<dbReference type="RefSeq" id="XP_002422591.1">
    <property type="nucleotide sequence ID" value="XM_002422546.1"/>
</dbReference>
<evidence type="ECO:0000256" key="15">
    <source>
        <dbReference type="ARBA" id="ARBA00023136"/>
    </source>
</evidence>
<dbReference type="OrthoDB" id="341578at2759"/>
<dbReference type="FunFam" id="1.10.510.10:FF:000251">
    <property type="entry name" value="eukaryotic translation initiation factor 2-alpha kinase 3"/>
    <property type="match status" value="1"/>
</dbReference>
<sequence>MKYYLFNRIIEFFFILLVLWKVSCSEESLPFCGVAESFSRLIFVSTLDGRVTALNPNNEGSVLWSIHPGSETMLSSSIHKMIPSLDGGLYKFNGEDIELIPVTSDHLLQSSLKYSDDLVISGGKETVTFGVSLETGNIIYECNMKGCGNISHSTDSSNVLIIQRQIQIIRAVEPRTGTERWNYSVAHHNLKLVSECHSLSDAELNYQLHAVIPEGLIYASDIKNPSNIFWRQKFSSPVVSAWQLNKGKLIQVDLFNNKAFNAKPSPSPSIYIGMFNKQLYIQESAPMLKKRLEITSRSNYAVSGQNKYPVIPWKPISASDHYRLGLTWEDSSSINNDLEDPSQRQTTALSVLYASPYVDGNGFFLYEEDNTKIKINSHSFSIESSEKLYPVNKVNVIPKLDSNFDFLEANTPVEIVVVSFWYYWKEVLVISATTAVICNFMITRTYWRWKYKALFSSLGKSNSELETIVEEKDSGIETNVHQVEEKAGLNSIQDYVSRYLTDFEPVVCLGKGGFGVVFEAKNKIDDCHYAIKRILLPRKQESRERVLREVKALAKLDHHHIVRYFNAWTECPPIGWQEKQDKLWIDFLGTPSKLTIPTITESNDCQDSDCPVTISDSNFTFDSDLRESSNSLFNNTWKNNNEISDSFVVFEKNSSEKDSESSNLFFKGNQSVNTCSSKKFSNFEALKSISEEKGTACDQSTGVEPPILSKIYLYIQMQLCQRHSLRDWLTANKKRDYNYVLSIFEQILQAVEHVHLHGLIHRDLKVGDFGLVTAMTEDDFQCASEEKIFTDTFNEKHTAQVGTQLYMSKEQLLGKPYNYKVDIYSLGLILFELLVPFNTQMERITVMQNIKKDKFPQDFQKKYKEEYELLRLMLSDSPDERPTTYGVRARLPLKQEPVEENLHFELPSKNFTQKNNSTLDYADSES</sequence>
<dbReference type="InterPro" id="IPR017441">
    <property type="entry name" value="Protein_kinase_ATP_BS"/>
</dbReference>
<organism>
    <name type="scientific">Pediculus humanus subsp. corporis</name>
    <name type="common">Body louse</name>
    <dbReference type="NCBI Taxonomy" id="121224"/>
    <lineage>
        <taxon>Eukaryota</taxon>
        <taxon>Metazoa</taxon>
        <taxon>Ecdysozoa</taxon>
        <taxon>Arthropoda</taxon>
        <taxon>Hexapoda</taxon>
        <taxon>Insecta</taxon>
        <taxon>Pterygota</taxon>
        <taxon>Neoptera</taxon>
        <taxon>Paraneoptera</taxon>
        <taxon>Psocodea</taxon>
        <taxon>Troctomorpha</taxon>
        <taxon>Phthiraptera</taxon>
        <taxon>Anoplura</taxon>
        <taxon>Pediculidae</taxon>
        <taxon>Pediculus</taxon>
    </lineage>
</organism>
<evidence type="ECO:0000256" key="9">
    <source>
        <dbReference type="ARBA" id="ARBA00022777"/>
    </source>
</evidence>
<dbReference type="PANTHER" id="PTHR11042">
    <property type="entry name" value="EUKARYOTIC TRANSLATION INITIATION FACTOR 2-ALPHA KINASE EIF2-ALPHA KINASE -RELATED"/>
    <property type="match status" value="1"/>
</dbReference>
<evidence type="ECO:0000256" key="1">
    <source>
        <dbReference type="ARBA" id="ARBA00004115"/>
    </source>
</evidence>
<dbReference type="GO" id="GO:0005789">
    <property type="term" value="C:endoplasmic reticulum membrane"/>
    <property type="evidence" value="ECO:0007669"/>
    <property type="project" value="UniProtKB-SubCell"/>
</dbReference>
<keyword evidence="8 19" id="KW-0547">Nucleotide-binding</keyword>
<keyword evidence="9 23" id="KW-0418">Kinase</keyword>
<comment type="subcellular location">
    <subcellularLocation>
        <location evidence="1">Endoplasmic reticulum membrane</location>
        <topology evidence="1">Single-pass type I membrane protein</topology>
    </subcellularLocation>
</comment>
<dbReference type="VEuPathDB" id="VectorBase:PHUM002650"/>
<dbReference type="Gene3D" id="3.30.200.20">
    <property type="entry name" value="Phosphorylase Kinase, domain 1"/>
    <property type="match status" value="1"/>
</dbReference>
<evidence type="ECO:0000256" key="2">
    <source>
        <dbReference type="ARBA" id="ARBA00012513"/>
    </source>
</evidence>
<dbReference type="OMA" id="CMIEERE"/>
<keyword evidence="15" id="KW-0472">Membrane</keyword>
<keyword evidence="12" id="KW-0810">Translation regulation</keyword>
<evidence type="ECO:0000256" key="20">
    <source>
        <dbReference type="SAM" id="MobiDB-lite"/>
    </source>
</evidence>
<evidence type="ECO:0000256" key="4">
    <source>
        <dbReference type="ARBA" id="ARBA00022553"/>
    </source>
</evidence>
<feature type="binding site" evidence="19">
    <location>
        <position position="539"/>
    </location>
    <ligand>
        <name>ATP</name>
        <dbReference type="ChEBI" id="CHEBI:30616"/>
    </ligand>
</feature>
<dbReference type="EC" id="2.7.11.1" evidence="2"/>
<feature type="signal peptide" evidence="21">
    <location>
        <begin position="1"/>
        <end position="25"/>
    </location>
</feature>
<evidence type="ECO:0000256" key="7">
    <source>
        <dbReference type="ARBA" id="ARBA00022729"/>
    </source>
</evidence>
<evidence type="ECO:0000256" key="11">
    <source>
        <dbReference type="ARBA" id="ARBA00022840"/>
    </source>
</evidence>
<dbReference type="GO" id="GO:0004694">
    <property type="term" value="F:eukaryotic translation initiation factor 2alpha kinase activity"/>
    <property type="evidence" value="ECO:0007669"/>
    <property type="project" value="TreeGrafter"/>
</dbReference>
<dbReference type="EMBL" id="DS234988">
    <property type="protein sequence ID" value="EEB09853.1"/>
    <property type="molecule type" value="Genomic_DNA"/>
</dbReference>
<accession>E0V8Z7</accession>
<dbReference type="STRING" id="121224.E0V8Z7"/>
<evidence type="ECO:0000256" key="5">
    <source>
        <dbReference type="ARBA" id="ARBA00022679"/>
    </source>
</evidence>
<evidence type="ECO:0000256" key="18">
    <source>
        <dbReference type="ARBA" id="ARBA00041500"/>
    </source>
</evidence>
<dbReference type="PANTHER" id="PTHR11042:SF91">
    <property type="entry name" value="EUKARYOTIC TRANSLATION INITIATION FACTOR 2-ALPHA KINASE"/>
    <property type="match status" value="1"/>
</dbReference>
<feature type="region of interest" description="Disordered" evidence="20">
    <location>
        <begin position="905"/>
        <end position="926"/>
    </location>
</feature>
<keyword evidence="25" id="KW-1185">Reference proteome</keyword>
<dbReference type="eggNOG" id="KOG1033">
    <property type="taxonomic scope" value="Eukaryota"/>
</dbReference>
<keyword evidence="3" id="KW-0723">Serine/threonine-protein kinase</keyword>
<evidence type="ECO:0000259" key="22">
    <source>
        <dbReference type="PROSITE" id="PS50011"/>
    </source>
</evidence>
<dbReference type="SMART" id="SM00564">
    <property type="entry name" value="PQQ"/>
    <property type="match status" value="2"/>
</dbReference>
<name>E0V8Z7_PEDHC</name>
<keyword evidence="23" id="KW-0648">Protein biosynthesis</keyword>
<feature type="compositionally biased region" description="Polar residues" evidence="20">
    <location>
        <begin position="909"/>
        <end position="919"/>
    </location>
</feature>
<reference evidence="23" key="2">
    <citation type="submission" date="2007-04" db="EMBL/GenBank/DDBJ databases">
        <title>The genome of the human body louse.</title>
        <authorList>
            <consortium name="The Human Body Louse Genome Consortium"/>
            <person name="Kirkness E."/>
            <person name="Walenz B."/>
            <person name="Hass B."/>
            <person name="Bruggner R."/>
            <person name="Strausberg R."/>
        </authorList>
    </citation>
    <scope>NUCLEOTIDE SEQUENCE</scope>
    <source>
        <strain evidence="23">USDA</strain>
    </source>
</reference>
<dbReference type="FunFam" id="3.30.200.20:FF:000193">
    <property type="entry name" value="Eukaryotic translation initiation factor 2-alpha kinase 3"/>
    <property type="match status" value="1"/>
</dbReference>
<evidence type="ECO:0000256" key="19">
    <source>
        <dbReference type="PROSITE-ProRule" id="PRU10141"/>
    </source>
</evidence>
<gene>
    <name evidence="24" type="primary">8233331</name>
    <name evidence="23" type="ORF">Phum_PHUM002650</name>
</gene>
<dbReference type="HOGENOM" id="CLU_009091_0_0_1"/>
<evidence type="ECO:0000256" key="16">
    <source>
        <dbReference type="ARBA" id="ARBA00023180"/>
    </source>
</evidence>
<keyword evidence="4" id="KW-0597">Phosphoprotein</keyword>
<dbReference type="InterPro" id="IPR011009">
    <property type="entry name" value="Kinase-like_dom_sf"/>
</dbReference>
<dbReference type="GO" id="GO:0003743">
    <property type="term" value="F:translation initiation factor activity"/>
    <property type="evidence" value="ECO:0007669"/>
    <property type="project" value="UniProtKB-KW"/>
</dbReference>
<dbReference type="EMBL" id="AAZO01000038">
    <property type="status" value="NOT_ANNOTATED_CDS"/>
    <property type="molecule type" value="Genomic_DNA"/>
</dbReference>
<dbReference type="SUPFAM" id="SSF56112">
    <property type="entry name" value="Protein kinase-like (PK-like)"/>
    <property type="match status" value="1"/>
</dbReference>
<keyword evidence="16" id="KW-0325">Glycoprotein</keyword>
<dbReference type="PROSITE" id="PS00107">
    <property type="entry name" value="PROTEIN_KINASE_ATP"/>
    <property type="match status" value="1"/>
</dbReference>
<feature type="domain" description="Protein kinase" evidence="22">
    <location>
        <begin position="503"/>
        <end position="894"/>
    </location>
</feature>
<keyword evidence="23" id="KW-0396">Initiation factor</keyword>